<dbReference type="OrthoDB" id="3176171at2759"/>
<keyword evidence="5" id="KW-0505">Motor protein</keyword>
<name>A0A6P9CX52_PANGU</name>
<dbReference type="InterPro" id="IPR027640">
    <property type="entry name" value="Kinesin-like_fam"/>
</dbReference>
<evidence type="ECO:0000313" key="9">
    <source>
        <dbReference type="RefSeq" id="XP_034284326.1"/>
    </source>
</evidence>
<evidence type="ECO:0000313" key="8">
    <source>
        <dbReference type="Proteomes" id="UP001652622"/>
    </source>
</evidence>
<dbReference type="GO" id="GO:0015630">
    <property type="term" value="C:microtubule cytoskeleton"/>
    <property type="evidence" value="ECO:0007669"/>
    <property type="project" value="TreeGrafter"/>
</dbReference>
<proteinExistence type="inferred from homology"/>
<reference evidence="9" key="1">
    <citation type="submission" date="2025-08" db="UniProtKB">
        <authorList>
            <consortium name="RefSeq"/>
        </authorList>
    </citation>
    <scope>IDENTIFICATION</scope>
    <source>
        <tissue evidence="9">Blood</tissue>
    </source>
</reference>
<dbReference type="RefSeq" id="XP_034284326.1">
    <property type="nucleotide sequence ID" value="XM_034428435.2"/>
</dbReference>
<dbReference type="PRINTS" id="PR00380">
    <property type="entry name" value="KINESINHEAVY"/>
</dbReference>
<dbReference type="GeneID" id="117672049"/>
<dbReference type="InterPro" id="IPR027417">
    <property type="entry name" value="P-loop_NTPase"/>
</dbReference>
<dbReference type="InterPro" id="IPR001752">
    <property type="entry name" value="Kinesin_motor_dom"/>
</dbReference>
<dbReference type="SMART" id="SM00129">
    <property type="entry name" value="KISc"/>
    <property type="match status" value="1"/>
</dbReference>
<dbReference type="PANTHER" id="PTHR47972">
    <property type="entry name" value="KINESIN-LIKE PROTEIN KLP-3"/>
    <property type="match status" value="1"/>
</dbReference>
<feature type="coiled-coil region" evidence="6">
    <location>
        <begin position="85"/>
        <end position="112"/>
    </location>
</feature>
<evidence type="ECO:0000259" key="7">
    <source>
        <dbReference type="PROSITE" id="PS50067"/>
    </source>
</evidence>
<keyword evidence="3 5" id="KW-0067">ATP-binding</keyword>
<comment type="subcellular location">
    <subcellularLocation>
        <location evidence="1">Cytoplasm</location>
        <location evidence="1">Cytoskeleton</location>
    </subcellularLocation>
</comment>
<sequence>MVRLQTRKPGSAVSSSFVSEQQIRQLERKLRTKEERIIVLETENALLHLKLAKQNQGIIGNSSAEHNFAYYNNTKKFHGTAKSIAIQLHRAIQRLKQDMQNLRLSALQFSREIHHQGESFLHQVLLTAQELQLQKETMETFQIKTLALEQSLHEINERYMKEKRRRKVLHNSLLELRGNIRVHCRIRPFLPFDAAPEESAMEDRQRSVSENVICATDDETILVKCSRPGHALINKTYQFERVYSTYDSQVTVFADISPLLTSLLDGFNVCIMAYGQTGSGKTYTMLGPQLENSFRFSVEDETELGIIPRASKEVFRLLSEKSAGSHWVEVSVVEVYNNEIFDLLAKDNSGRLNGIKRGIMTNKEGKNDIPLLTNEPVEDVVEFLELVNQGLQLRAKHSTLVHTDSSRSHLVITLTITIKVASEDDFAPSWTGDHSSQKLDKEHFFTSACSSRACSPAQLTRESVERRKQMRTKLQLVDLAGSESVGISGVTGSLLRETSFINRSLSALADVLGALSEQNSHIPYRNSKLTHLLQDAIGGDAKLLVVLCVSPSQKYITESLQTLGFGSRARQVQRGHAKKRNELALNKSK</sequence>
<dbReference type="FunFam" id="3.40.850.10:FF:000131">
    <property type="entry name" value="Kinesin family member 25"/>
    <property type="match status" value="1"/>
</dbReference>
<evidence type="ECO:0000256" key="5">
    <source>
        <dbReference type="PROSITE-ProRule" id="PRU00283"/>
    </source>
</evidence>
<dbReference type="GO" id="GO:0005524">
    <property type="term" value="F:ATP binding"/>
    <property type="evidence" value="ECO:0007669"/>
    <property type="project" value="UniProtKB-UniRule"/>
</dbReference>
<dbReference type="GO" id="GO:0003777">
    <property type="term" value="F:microtubule motor activity"/>
    <property type="evidence" value="ECO:0007669"/>
    <property type="project" value="InterPro"/>
</dbReference>
<gene>
    <name evidence="9" type="primary">KIF25</name>
</gene>
<dbReference type="Pfam" id="PF00225">
    <property type="entry name" value="Kinesin"/>
    <property type="match status" value="1"/>
</dbReference>
<dbReference type="KEGG" id="pgut:117672049"/>
<dbReference type="OMA" id="CIGMSGV"/>
<evidence type="ECO:0000256" key="2">
    <source>
        <dbReference type="ARBA" id="ARBA00022741"/>
    </source>
</evidence>
<dbReference type="SUPFAM" id="SSF52540">
    <property type="entry name" value="P-loop containing nucleoside triphosphate hydrolases"/>
    <property type="match status" value="1"/>
</dbReference>
<dbReference type="CTD" id="3834"/>
<keyword evidence="2 5" id="KW-0547">Nucleotide-binding</keyword>
<dbReference type="Gene3D" id="3.40.850.10">
    <property type="entry name" value="Kinesin motor domain"/>
    <property type="match status" value="1"/>
</dbReference>
<comment type="similarity">
    <text evidence="5">Belongs to the TRAFAC class myosin-kinesin ATPase superfamily. Kinesin family.</text>
</comment>
<evidence type="ECO:0000256" key="3">
    <source>
        <dbReference type="ARBA" id="ARBA00022840"/>
    </source>
</evidence>
<feature type="binding site" evidence="5">
    <location>
        <begin position="275"/>
        <end position="282"/>
    </location>
    <ligand>
        <name>ATP</name>
        <dbReference type="ChEBI" id="CHEBI:30616"/>
    </ligand>
</feature>
<dbReference type="InterPro" id="IPR036961">
    <property type="entry name" value="Kinesin_motor_dom_sf"/>
</dbReference>
<protein>
    <submittedName>
        <fullName evidence="9">Kinesin-like protein KIF25 isoform X1</fullName>
    </submittedName>
</protein>
<dbReference type="Proteomes" id="UP001652622">
    <property type="component" value="Unplaced"/>
</dbReference>
<evidence type="ECO:0000256" key="6">
    <source>
        <dbReference type="SAM" id="Coils"/>
    </source>
</evidence>
<keyword evidence="8" id="KW-1185">Reference proteome</keyword>
<accession>A0A6P9CX52</accession>
<dbReference type="PANTHER" id="PTHR47972:SF63">
    <property type="entry name" value="KINESIN FAMILY MEMBER 25"/>
    <property type="match status" value="1"/>
</dbReference>
<dbReference type="InParanoid" id="A0A6P9CX52"/>
<dbReference type="AlphaFoldDB" id="A0A6P9CX52"/>
<dbReference type="GO" id="GO:0007018">
    <property type="term" value="P:microtubule-based movement"/>
    <property type="evidence" value="ECO:0007669"/>
    <property type="project" value="InterPro"/>
</dbReference>
<evidence type="ECO:0000256" key="4">
    <source>
        <dbReference type="ARBA" id="ARBA00023212"/>
    </source>
</evidence>
<dbReference type="PROSITE" id="PS50067">
    <property type="entry name" value="KINESIN_MOTOR_2"/>
    <property type="match status" value="1"/>
</dbReference>
<evidence type="ECO:0000256" key="1">
    <source>
        <dbReference type="ARBA" id="ARBA00004245"/>
    </source>
</evidence>
<keyword evidence="4" id="KW-0963">Cytoplasm</keyword>
<dbReference type="GO" id="GO:0008017">
    <property type="term" value="F:microtubule binding"/>
    <property type="evidence" value="ECO:0007669"/>
    <property type="project" value="InterPro"/>
</dbReference>
<organism evidence="8 9">
    <name type="scientific">Pantherophis guttatus</name>
    <name type="common">Corn snake</name>
    <name type="synonym">Elaphe guttata</name>
    <dbReference type="NCBI Taxonomy" id="94885"/>
    <lineage>
        <taxon>Eukaryota</taxon>
        <taxon>Metazoa</taxon>
        <taxon>Chordata</taxon>
        <taxon>Craniata</taxon>
        <taxon>Vertebrata</taxon>
        <taxon>Euteleostomi</taxon>
        <taxon>Lepidosauria</taxon>
        <taxon>Squamata</taxon>
        <taxon>Bifurcata</taxon>
        <taxon>Unidentata</taxon>
        <taxon>Episquamata</taxon>
        <taxon>Toxicofera</taxon>
        <taxon>Serpentes</taxon>
        <taxon>Colubroidea</taxon>
        <taxon>Colubridae</taxon>
        <taxon>Colubrinae</taxon>
        <taxon>Pantherophis</taxon>
    </lineage>
</organism>
<keyword evidence="6" id="KW-0175">Coiled coil</keyword>
<keyword evidence="4" id="KW-0206">Cytoskeleton</keyword>
<feature type="domain" description="Kinesin motor" evidence="7">
    <location>
        <begin position="179"/>
        <end position="572"/>
    </location>
</feature>